<dbReference type="Pfam" id="PF12796">
    <property type="entry name" value="Ank_2"/>
    <property type="match status" value="1"/>
</dbReference>
<dbReference type="InterPro" id="IPR002110">
    <property type="entry name" value="Ankyrin_rpt"/>
</dbReference>
<accession>A0AAE1CCU5</accession>
<reference evidence="5" key="2">
    <citation type="submission" date="2023-06" db="EMBL/GenBank/DDBJ databases">
        <authorList>
            <consortium name="Lawrence Berkeley National Laboratory"/>
            <person name="Haridas S."/>
            <person name="Hensen N."/>
            <person name="Bonometti L."/>
            <person name="Westerberg I."/>
            <person name="Brannstrom I.O."/>
            <person name="Guillou S."/>
            <person name="Cros-Aarteil S."/>
            <person name="Calhoun S."/>
            <person name="Kuo A."/>
            <person name="Mondo S."/>
            <person name="Pangilinan J."/>
            <person name="Riley R."/>
            <person name="Labutti K."/>
            <person name="Andreopoulos B."/>
            <person name="Lipzen A."/>
            <person name="Chen C."/>
            <person name="Yanf M."/>
            <person name="Daum C."/>
            <person name="Ng V."/>
            <person name="Clum A."/>
            <person name="Steindorff A."/>
            <person name="Ohm R."/>
            <person name="Martin F."/>
            <person name="Silar P."/>
            <person name="Natvig D."/>
            <person name="Lalanne C."/>
            <person name="Gautier V."/>
            <person name="Ament-Velasquez S.L."/>
            <person name="Kruys A."/>
            <person name="Hutchinson M.I."/>
            <person name="Powell A.J."/>
            <person name="Barry K."/>
            <person name="Miller A.N."/>
            <person name="Grigoriev I.V."/>
            <person name="Debuchy R."/>
            <person name="Gladieux P."/>
            <person name="Thoren M.H."/>
            <person name="Johannesson H."/>
        </authorList>
    </citation>
    <scope>NUCLEOTIDE SEQUENCE</scope>
    <source>
        <strain evidence="5">CBS 314.62</strain>
    </source>
</reference>
<dbReference type="AlphaFoldDB" id="A0AAE1CCU5"/>
<organism evidence="5 6">
    <name type="scientific">Podospora appendiculata</name>
    <dbReference type="NCBI Taxonomy" id="314037"/>
    <lineage>
        <taxon>Eukaryota</taxon>
        <taxon>Fungi</taxon>
        <taxon>Dikarya</taxon>
        <taxon>Ascomycota</taxon>
        <taxon>Pezizomycotina</taxon>
        <taxon>Sordariomycetes</taxon>
        <taxon>Sordariomycetidae</taxon>
        <taxon>Sordariales</taxon>
        <taxon>Podosporaceae</taxon>
        <taxon>Podospora</taxon>
    </lineage>
</organism>
<proteinExistence type="predicted"/>
<name>A0AAE1CCU5_9PEZI</name>
<dbReference type="EMBL" id="JAULSO010000002">
    <property type="protein sequence ID" value="KAK3688892.1"/>
    <property type="molecule type" value="Genomic_DNA"/>
</dbReference>
<dbReference type="Proteomes" id="UP001270362">
    <property type="component" value="Unassembled WGS sequence"/>
</dbReference>
<dbReference type="PANTHER" id="PTHR24198">
    <property type="entry name" value="ANKYRIN REPEAT AND PROTEIN KINASE DOMAIN-CONTAINING PROTEIN"/>
    <property type="match status" value="1"/>
</dbReference>
<sequence>MFDGLREAVWDNNHTLVMDLLKLGAPWVLLGESLVRESVLTYAVEKGFIDIAKSLYDAGAREMGDVGTISSVGMADYLEQRGLLLDILRVSGSRILTEAIKSGNQGVVEKVLGSPNISFTSEPLHVAVDLGDTSLIEELVARGIPVDNSALIRAVELSAKPDFENILPILLSSSPTSRPLRAEIIEPEIVHSAVRYEVNSVLVEAVQLGNPRVLQTLFEAAAWEPVRIGVALTAAILWNQHVIICKLRDAGASLEEAVEGYGGRFGYMVYALSALDAAVISENMDLAADPIKSGARVNNSMTRVWRDMIGFESPRTPLQRAAEIGHFPLVCLLLDAHADVNASPIDERGITALQGAAIGGHSQIAARLLEANADVDAKGAEQFGRTALEGAAEHGRLELVVLLLEKGAGITGTHRNQYIRAVRFAEKEGHYALAKQLKLHGGWDGSDERAPFDPLNLIPPETFEIPQKGSEDEGYEDRKSFQATSTACGNALVEPVVSHERETRNALGTQGEMVMDPAELTQMPYSLHAHGLIPELSNEFEVGMESFVGGEDIMDLYFPIEGSRRANEHGHAHEHEQEQVAAPWMTLARVEEVFEDQEFSAQSAAAGMDLHLEEGQAGAMAAWNQHGQPENATLDDPEPVDDFSWLDGQVGL</sequence>
<evidence type="ECO:0000256" key="3">
    <source>
        <dbReference type="PROSITE-ProRule" id="PRU00023"/>
    </source>
</evidence>
<gene>
    <name evidence="5" type="ORF">B0T22DRAFT_440408</name>
</gene>
<dbReference type="GO" id="GO:0005737">
    <property type="term" value="C:cytoplasm"/>
    <property type="evidence" value="ECO:0007669"/>
    <property type="project" value="TreeGrafter"/>
</dbReference>
<evidence type="ECO:0000313" key="5">
    <source>
        <dbReference type="EMBL" id="KAK3688892.1"/>
    </source>
</evidence>
<evidence type="ECO:0000256" key="1">
    <source>
        <dbReference type="ARBA" id="ARBA00022737"/>
    </source>
</evidence>
<keyword evidence="6" id="KW-1185">Reference proteome</keyword>
<dbReference type="SUPFAM" id="SSF48403">
    <property type="entry name" value="Ankyrin repeat"/>
    <property type="match status" value="1"/>
</dbReference>
<evidence type="ECO:0000256" key="2">
    <source>
        <dbReference type="ARBA" id="ARBA00023043"/>
    </source>
</evidence>
<dbReference type="PROSITE" id="PS50297">
    <property type="entry name" value="ANK_REP_REGION"/>
    <property type="match status" value="3"/>
</dbReference>
<feature type="region of interest" description="Disordered" evidence="4">
    <location>
        <begin position="627"/>
        <end position="652"/>
    </location>
</feature>
<evidence type="ECO:0000313" key="6">
    <source>
        <dbReference type="Proteomes" id="UP001270362"/>
    </source>
</evidence>
<feature type="repeat" description="ANK" evidence="3">
    <location>
        <begin position="383"/>
        <end position="415"/>
    </location>
</feature>
<keyword evidence="1" id="KW-0677">Repeat</keyword>
<dbReference type="SMART" id="SM00248">
    <property type="entry name" value="ANK"/>
    <property type="match status" value="6"/>
</dbReference>
<protein>
    <submittedName>
        <fullName evidence="5">Ankyrin repeat-containing domain protein</fullName>
    </submittedName>
</protein>
<feature type="repeat" description="ANK" evidence="3">
    <location>
        <begin position="313"/>
        <end position="345"/>
    </location>
</feature>
<dbReference type="Gene3D" id="1.25.40.20">
    <property type="entry name" value="Ankyrin repeat-containing domain"/>
    <property type="match status" value="2"/>
</dbReference>
<comment type="caution">
    <text evidence="5">The sequence shown here is derived from an EMBL/GenBank/DDBJ whole genome shotgun (WGS) entry which is preliminary data.</text>
</comment>
<feature type="repeat" description="ANK" evidence="3">
    <location>
        <begin position="348"/>
        <end position="380"/>
    </location>
</feature>
<keyword evidence="2 3" id="KW-0040">ANK repeat</keyword>
<evidence type="ECO:0000256" key="4">
    <source>
        <dbReference type="SAM" id="MobiDB-lite"/>
    </source>
</evidence>
<dbReference type="PANTHER" id="PTHR24198:SF165">
    <property type="entry name" value="ANKYRIN REPEAT-CONTAINING PROTEIN-RELATED"/>
    <property type="match status" value="1"/>
</dbReference>
<dbReference type="PROSITE" id="PS50088">
    <property type="entry name" value="ANK_REPEAT"/>
    <property type="match status" value="3"/>
</dbReference>
<dbReference type="InterPro" id="IPR036770">
    <property type="entry name" value="Ankyrin_rpt-contain_sf"/>
</dbReference>
<reference evidence="5" key="1">
    <citation type="journal article" date="2023" name="Mol. Phylogenet. Evol.">
        <title>Genome-scale phylogeny and comparative genomics of the fungal order Sordariales.</title>
        <authorList>
            <person name="Hensen N."/>
            <person name="Bonometti L."/>
            <person name="Westerberg I."/>
            <person name="Brannstrom I.O."/>
            <person name="Guillou S."/>
            <person name="Cros-Aarteil S."/>
            <person name="Calhoun S."/>
            <person name="Haridas S."/>
            <person name="Kuo A."/>
            <person name="Mondo S."/>
            <person name="Pangilinan J."/>
            <person name="Riley R."/>
            <person name="LaButti K."/>
            <person name="Andreopoulos B."/>
            <person name="Lipzen A."/>
            <person name="Chen C."/>
            <person name="Yan M."/>
            <person name="Daum C."/>
            <person name="Ng V."/>
            <person name="Clum A."/>
            <person name="Steindorff A."/>
            <person name="Ohm R.A."/>
            <person name="Martin F."/>
            <person name="Silar P."/>
            <person name="Natvig D.O."/>
            <person name="Lalanne C."/>
            <person name="Gautier V."/>
            <person name="Ament-Velasquez S.L."/>
            <person name="Kruys A."/>
            <person name="Hutchinson M.I."/>
            <person name="Powell A.J."/>
            <person name="Barry K."/>
            <person name="Miller A.N."/>
            <person name="Grigoriev I.V."/>
            <person name="Debuchy R."/>
            <person name="Gladieux P."/>
            <person name="Hiltunen Thoren M."/>
            <person name="Johannesson H."/>
        </authorList>
    </citation>
    <scope>NUCLEOTIDE SEQUENCE</scope>
    <source>
        <strain evidence="5">CBS 314.62</strain>
    </source>
</reference>